<evidence type="ECO:0000256" key="7">
    <source>
        <dbReference type="ARBA" id="ARBA00023224"/>
    </source>
</evidence>
<dbReference type="AlphaFoldDB" id="V4AJG7"/>
<dbReference type="CTD" id="20238621"/>
<organism evidence="12 13">
    <name type="scientific">Lottia gigantea</name>
    <name type="common">Giant owl limpet</name>
    <dbReference type="NCBI Taxonomy" id="225164"/>
    <lineage>
        <taxon>Eukaryota</taxon>
        <taxon>Metazoa</taxon>
        <taxon>Spiralia</taxon>
        <taxon>Lophotrochozoa</taxon>
        <taxon>Mollusca</taxon>
        <taxon>Gastropoda</taxon>
        <taxon>Patellogastropoda</taxon>
        <taxon>Lottioidea</taxon>
        <taxon>Lottiidae</taxon>
        <taxon>Lottia</taxon>
    </lineage>
</organism>
<comment type="similarity">
    <text evidence="8">Belongs to the G-protein coupled receptor 1 family.</text>
</comment>
<evidence type="ECO:0000256" key="6">
    <source>
        <dbReference type="ARBA" id="ARBA00023170"/>
    </source>
</evidence>
<comment type="subcellular location">
    <subcellularLocation>
        <location evidence="1">Membrane</location>
        <topology evidence="1">Multi-pass membrane protein</topology>
    </subcellularLocation>
</comment>
<feature type="transmembrane region" description="Helical" evidence="10">
    <location>
        <begin position="281"/>
        <end position="304"/>
    </location>
</feature>
<evidence type="ECO:0000313" key="13">
    <source>
        <dbReference type="Proteomes" id="UP000030746"/>
    </source>
</evidence>
<evidence type="ECO:0000256" key="2">
    <source>
        <dbReference type="ARBA" id="ARBA00022692"/>
    </source>
</evidence>
<dbReference type="GeneID" id="20238621"/>
<dbReference type="PROSITE" id="PS50262">
    <property type="entry name" value="G_PROTEIN_RECEP_F1_2"/>
    <property type="match status" value="1"/>
</dbReference>
<protein>
    <recommendedName>
        <fullName evidence="11">G-protein coupled receptors family 1 profile domain-containing protein</fullName>
    </recommendedName>
</protein>
<keyword evidence="3 10" id="KW-1133">Transmembrane helix</keyword>
<dbReference type="KEGG" id="lgi:LOTGIDRAFT_161082"/>
<keyword evidence="5 10" id="KW-0472">Membrane</keyword>
<keyword evidence="7 8" id="KW-0807">Transducer</keyword>
<dbReference type="InterPro" id="IPR000276">
    <property type="entry name" value="GPCR_Rhodpsn"/>
</dbReference>
<dbReference type="CDD" id="cd00637">
    <property type="entry name" value="7tm_classA_rhodopsin-like"/>
    <property type="match status" value="1"/>
</dbReference>
<dbReference type="OMA" id="CYAMIAR"/>
<evidence type="ECO:0000256" key="4">
    <source>
        <dbReference type="ARBA" id="ARBA00023040"/>
    </source>
</evidence>
<dbReference type="PROSITE" id="PS00237">
    <property type="entry name" value="G_PROTEIN_RECEP_F1_1"/>
    <property type="match status" value="1"/>
</dbReference>
<feature type="transmembrane region" description="Helical" evidence="10">
    <location>
        <begin position="108"/>
        <end position="126"/>
    </location>
</feature>
<feature type="transmembrane region" description="Helical" evidence="10">
    <location>
        <begin position="242"/>
        <end position="269"/>
    </location>
</feature>
<dbReference type="GO" id="GO:0016020">
    <property type="term" value="C:membrane"/>
    <property type="evidence" value="ECO:0007669"/>
    <property type="project" value="UniProtKB-SubCell"/>
</dbReference>
<feature type="transmembrane region" description="Helical" evidence="10">
    <location>
        <begin position="32"/>
        <end position="55"/>
    </location>
</feature>
<dbReference type="Pfam" id="PF00001">
    <property type="entry name" value="7tm_1"/>
    <property type="match status" value="1"/>
</dbReference>
<keyword evidence="13" id="KW-1185">Reference proteome</keyword>
<feature type="transmembrane region" description="Helical" evidence="10">
    <location>
        <begin position="67"/>
        <end position="88"/>
    </location>
</feature>
<feature type="transmembrane region" description="Helical" evidence="10">
    <location>
        <begin position="146"/>
        <end position="167"/>
    </location>
</feature>
<evidence type="ECO:0000256" key="9">
    <source>
        <dbReference type="SAM" id="MobiDB-lite"/>
    </source>
</evidence>
<dbReference type="GO" id="GO:0004930">
    <property type="term" value="F:G protein-coupled receptor activity"/>
    <property type="evidence" value="ECO:0007669"/>
    <property type="project" value="UniProtKB-KW"/>
</dbReference>
<dbReference type="EMBL" id="KB201750">
    <property type="protein sequence ID" value="ESO94830.1"/>
    <property type="molecule type" value="Genomic_DNA"/>
</dbReference>
<dbReference type="RefSeq" id="XP_009054570.1">
    <property type="nucleotide sequence ID" value="XM_009056322.1"/>
</dbReference>
<dbReference type="HOGENOM" id="CLU_035647_1_0_1"/>
<accession>V4AJG7</accession>
<proteinExistence type="inferred from homology"/>
<evidence type="ECO:0000256" key="10">
    <source>
        <dbReference type="SAM" id="Phobius"/>
    </source>
</evidence>
<name>V4AJG7_LOTGI</name>
<dbReference type="Gene3D" id="1.20.1070.10">
    <property type="entry name" value="Rhodopsin 7-helix transmembrane proteins"/>
    <property type="match status" value="1"/>
</dbReference>
<dbReference type="SUPFAM" id="SSF81321">
    <property type="entry name" value="Family A G protein-coupled receptor-like"/>
    <property type="match status" value="1"/>
</dbReference>
<dbReference type="PANTHER" id="PTHR24243:SF208">
    <property type="entry name" value="PYROKININ-1 RECEPTOR"/>
    <property type="match status" value="1"/>
</dbReference>
<evidence type="ECO:0000256" key="3">
    <source>
        <dbReference type="ARBA" id="ARBA00022989"/>
    </source>
</evidence>
<dbReference type="Proteomes" id="UP000030746">
    <property type="component" value="Unassembled WGS sequence"/>
</dbReference>
<gene>
    <name evidence="12" type="ORF">LOTGIDRAFT_161082</name>
</gene>
<feature type="transmembrane region" description="Helical" evidence="10">
    <location>
        <begin position="198"/>
        <end position="221"/>
    </location>
</feature>
<sequence length="341" mass="39090">MANESHLCFKWLKHDNSTTIEDLNDQFTLRHLGGIIFTAVLMIFGFFGNIMVLWIYIRRFKPSTYRIYTVCLALMDIGNCCTGMPFLIYYMSHYLIFPSAALCQFGRFMIMFTTNCSAYILIVIAFDRFRKVCRPLKWQMSHKHAALCCIIAGCTSLIVSWPTLVVYGNHTMETVVENLPGLRCWTKDPLVDTSYPSAYFITVCVMMVTVMVVLFVAYINILRFLHRHKTTGINIKTKSTTITLLAVTAAFLLSAIPYYSMVIALLILTRLNCDMTFSEGFAYYTIVFSILLNHAVNPFIYGFLDKKFRREVWSMFKKGDGKEDMTTSGSKFDGSVNKIDQ</sequence>
<keyword evidence="2 8" id="KW-0812">Transmembrane</keyword>
<dbReference type="PRINTS" id="PR00237">
    <property type="entry name" value="GPCRRHODOPSN"/>
</dbReference>
<evidence type="ECO:0000256" key="8">
    <source>
        <dbReference type="RuleBase" id="RU000688"/>
    </source>
</evidence>
<feature type="region of interest" description="Disordered" evidence="9">
    <location>
        <begin position="320"/>
        <end position="341"/>
    </location>
</feature>
<dbReference type="OrthoDB" id="6088285at2759"/>
<reference evidence="12 13" key="1">
    <citation type="journal article" date="2013" name="Nature">
        <title>Insights into bilaterian evolution from three spiralian genomes.</title>
        <authorList>
            <person name="Simakov O."/>
            <person name="Marletaz F."/>
            <person name="Cho S.J."/>
            <person name="Edsinger-Gonzales E."/>
            <person name="Havlak P."/>
            <person name="Hellsten U."/>
            <person name="Kuo D.H."/>
            <person name="Larsson T."/>
            <person name="Lv J."/>
            <person name="Arendt D."/>
            <person name="Savage R."/>
            <person name="Osoegawa K."/>
            <person name="de Jong P."/>
            <person name="Grimwood J."/>
            <person name="Chapman J.A."/>
            <person name="Shapiro H."/>
            <person name="Aerts A."/>
            <person name="Otillar R.P."/>
            <person name="Terry A.Y."/>
            <person name="Boore J.L."/>
            <person name="Grigoriev I.V."/>
            <person name="Lindberg D.R."/>
            <person name="Seaver E.C."/>
            <person name="Weisblat D.A."/>
            <person name="Putnam N.H."/>
            <person name="Rokhsar D.S."/>
        </authorList>
    </citation>
    <scope>NUCLEOTIDE SEQUENCE [LARGE SCALE GENOMIC DNA]</scope>
</reference>
<evidence type="ECO:0000256" key="1">
    <source>
        <dbReference type="ARBA" id="ARBA00004141"/>
    </source>
</evidence>
<keyword evidence="6 8" id="KW-0675">Receptor</keyword>
<dbReference type="InterPro" id="IPR017452">
    <property type="entry name" value="GPCR_Rhodpsn_7TM"/>
</dbReference>
<evidence type="ECO:0000256" key="5">
    <source>
        <dbReference type="ARBA" id="ARBA00023136"/>
    </source>
</evidence>
<feature type="domain" description="G-protein coupled receptors family 1 profile" evidence="11">
    <location>
        <begin position="48"/>
        <end position="301"/>
    </location>
</feature>
<evidence type="ECO:0000259" key="11">
    <source>
        <dbReference type="PROSITE" id="PS50262"/>
    </source>
</evidence>
<dbReference type="PANTHER" id="PTHR24243">
    <property type="entry name" value="G-PROTEIN COUPLED RECEPTOR"/>
    <property type="match status" value="1"/>
</dbReference>
<evidence type="ECO:0000313" key="12">
    <source>
        <dbReference type="EMBL" id="ESO94830.1"/>
    </source>
</evidence>
<keyword evidence="4 8" id="KW-0297">G-protein coupled receptor</keyword>